<accession>A0AA95KN14</accession>
<sequence>MAVSYAQNLLSSVNTTLACLRGDESPSGMVGERSHVRTVAPDGLDRTEVRNASENMRHAGLERAAAVTELAREFGLREREAILGNLER</sequence>
<dbReference type="AlphaFoldDB" id="A0AA95KN14"/>
<reference evidence="1" key="2">
    <citation type="submission" date="2023-04" db="EMBL/GenBank/DDBJ databases">
        <authorList>
            <person name="Beletskiy A.V."/>
            <person name="Mardanov A.V."/>
            <person name="Ravin N.V."/>
        </authorList>
    </citation>
    <scope>NUCLEOTIDE SEQUENCE</scope>
    <source>
        <strain evidence="1">GKL-02</strain>
    </source>
</reference>
<proteinExistence type="predicted"/>
<dbReference type="EMBL" id="CP124756">
    <property type="protein sequence ID" value="WGZ93048.1"/>
    <property type="molecule type" value="Genomic_DNA"/>
</dbReference>
<reference evidence="1" key="1">
    <citation type="journal article" date="2023" name="Int. J. Mol. Sci.">
        <title>Metagenomics Revealed a New Genus 'Candidatus Thiocaldithrix dubininis' gen. nov., sp. nov. and a New Species 'Candidatus Thiothrix putei' sp. nov. in the Family Thiotrichaceae, Some Members of Which Have Traits of Both Na+- and H+-Motive Energetics.</title>
        <authorList>
            <person name="Ravin N.V."/>
            <person name="Muntyan M.S."/>
            <person name="Smolyakov D.D."/>
            <person name="Rudenko T.S."/>
            <person name="Beletsky A.V."/>
            <person name="Mardanov A.V."/>
            <person name="Grabovich M.Y."/>
        </authorList>
    </citation>
    <scope>NUCLEOTIDE SEQUENCE</scope>
    <source>
        <strain evidence="1">GKL-02</strain>
    </source>
</reference>
<organism evidence="1">
    <name type="scientific">Candidatus Thiothrix putei</name>
    <dbReference type="NCBI Taxonomy" id="3080811"/>
    <lineage>
        <taxon>Bacteria</taxon>
        <taxon>Pseudomonadati</taxon>
        <taxon>Pseudomonadota</taxon>
        <taxon>Gammaproteobacteria</taxon>
        <taxon>Thiotrichales</taxon>
        <taxon>Thiotrichaceae</taxon>
        <taxon>Thiothrix</taxon>
    </lineage>
</organism>
<protein>
    <submittedName>
        <fullName evidence="1">Uncharacterized protein</fullName>
    </submittedName>
</protein>
<gene>
    <name evidence="1" type="ORF">QJT81_14615</name>
</gene>
<dbReference type="KEGG" id="tput:QJT81_14615"/>
<dbReference type="Proteomes" id="UP001301326">
    <property type="component" value="Chromosome"/>
</dbReference>
<name>A0AA95KN14_9GAMM</name>
<evidence type="ECO:0000313" key="1">
    <source>
        <dbReference type="EMBL" id="WGZ93048.1"/>
    </source>
</evidence>